<keyword evidence="4" id="KW-1185">Reference proteome</keyword>
<proteinExistence type="predicted"/>
<evidence type="ECO:0000256" key="1">
    <source>
        <dbReference type="SAM" id="MobiDB-lite"/>
    </source>
</evidence>
<sequence>MTFESHKPNNQTATLATHARRTFTGFPAVLKRSVKSGKVGSQRAVCTEAVQKQASSPKHPVAEKRPSGSTAAPGFFEAETNNKRVKYSEDLEPITPTNHLESDIQAPRQSKAAQVFQSFFETDHIRDEEIRLICRRDRAVGVFAMVFWSLAAEGVGQGSASIAQAALSTAVLRFKDLKAFQDKLEAKQKKGAASAQAWFDDLAAQAKDQYEIFQASATEVSELASRKIGWKKSYAGLQNWLKPIVDPPASQPGRWTSWAAPRPVKKRAPAEQPQPVNLVFAAPAGGHSFKGEPKQGHKSAAAPEQRSQEQTPVFQASAAAATAKKLESAAHPVPAALEPSKEEQGRAILDKETQRKKTGTTEVDDTSQLWLAAAKAADTTRTAEGRTTTPSKAWSAEGRQPGVPATAEAAAASGAQREAMQVRRPEQHHVTPHEKPTPQKEAAFAAANRPDTSHNPTAVAKSEMQPLKVAGSPSDQQSGHPQDTLVAASTRDAYTIQNKQAKEQPAKSHNPTSQLWMRAAAAAETARRAGTNSSTPASPATNGAKEPQHRSYSPATDTATATSQATSHKTPEQALHNIKTEHSPTHGISRDSNGMPPSVSTATIGRADDAPTTPGKRTLGALQQDRAAGRPSGQEAARQVKTGAGIALGGGGGDHSGGSSGGRGGGSGGGGSKKRRTGSGGGNEWVQPHRPSWHHWVLLILLFTAGALAVLSLRTAHDNREQNNQVKMRGGSLGLIAASIFLTFECGWPGA</sequence>
<feature type="region of interest" description="Disordered" evidence="1">
    <location>
        <begin position="377"/>
        <end position="457"/>
    </location>
</feature>
<evidence type="ECO:0000256" key="2">
    <source>
        <dbReference type="SAM" id="Phobius"/>
    </source>
</evidence>
<feature type="transmembrane region" description="Helical" evidence="2">
    <location>
        <begin position="693"/>
        <end position="713"/>
    </location>
</feature>
<feature type="compositionally biased region" description="Gly residues" evidence="1">
    <location>
        <begin position="646"/>
        <end position="671"/>
    </location>
</feature>
<feature type="region of interest" description="Disordered" evidence="1">
    <location>
        <begin position="49"/>
        <end position="76"/>
    </location>
</feature>
<feature type="transmembrane region" description="Helical" evidence="2">
    <location>
        <begin position="733"/>
        <end position="750"/>
    </location>
</feature>
<protein>
    <submittedName>
        <fullName evidence="3">Uncharacterized protein</fullName>
    </submittedName>
</protein>
<feature type="compositionally biased region" description="Basic and acidic residues" evidence="1">
    <location>
        <begin position="420"/>
        <end position="438"/>
    </location>
</feature>
<gene>
    <name evidence="3" type="ORF">WJX84_005806</name>
</gene>
<keyword evidence="2" id="KW-0472">Membrane</keyword>
<feature type="compositionally biased region" description="Low complexity" evidence="1">
    <location>
        <begin position="405"/>
        <end position="419"/>
    </location>
</feature>
<name>A0AAW1T5B6_9CHLO</name>
<accession>A0AAW1T5B6</accession>
<evidence type="ECO:0000313" key="4">
    <source>
        <dbReference type="Proteomes" id="UP001485043"/>
    </source>
</evidence>
<organism evidence="3 4">
    <name type="scientific">Apatococcus fuscideae</name>
    <dbReference type="NCBI Taxonomy" id="2026836"/>
    <lineage>
        <taxon>Eukaryota</taxon>
        <taxon>Viridiplantae</taxon>
        <taxon>Chlorophyta</taxon>
        <taxon>core chlorophytes</taxon>
        <taxon>Trebouxiophyceae</taxon>
        <taxon>Chlorellales</taxon>
        <taxon>Chlorellaceae</taxon>
        <taxon>Apatococcus</taxon>
    </lineage>
</organism>
<feature type="compositionally biased region" description="Basic and acidic residues" evidence="1">
    <location>
        <begin position="339"/>
        <end position="355"/>
    </location>
</feature>
<keyword evidence="2" id="KW-1133">Transmembrane helix</keyword>
<dbReference type="AlphaFoldDB" id="A0AAW1T5B6"/>
<comment type="caution">
    <text evidence="3">The sequence shown here is derived from an EMBL/GenBank/DDBJ whole genome shotgun (WGS) entry which is preliminary data.</text>
</comment>
<feature type="compositionally biased region" description="Polar residues" evidence="1">
    <location>
        <begin position="530"/>
        <end position="541"/>
    </location>
</feature>
<feature type="region of interest" description="Disordered" evidence="1">
    <location>
        <begin position="1"/>
        <end position="21"/>
    </location>
</feature>
<feature type="region of interest" description="Disordered" evidence="1">
    <location>
        <begin position="246"/>
        <end position="364"/>
    </location>
</feature>
<keyword evidence="2" id="KW-0812">Transmembrane</keyword>
<feature type="region of interest" description="Disordered" evidence="1">
    <location>
        <begin position="518"/>
        <end position="686"/>
    </location>
</feature>
<feature type="compositionally biased region" description="Low complexity" evidence="1">
    <location>
        <begin position="551"/>
        <end position="568"/>
    </location>
</feature>
<feature type="compositionally biased region" description="Low complexity" evidence="1">
    <location>
        <begin position="377"/>
        <end position="389"/>
    </location>
</feature>
<dbReference type="Proteomes" id="UP001485043">
    <property type="component" value="Unassembled WGS sequence"/>
</dbReference>
<evidence type="ECO:0000313" key="3">
    <source>
        <dbReference type="EMBL" id="KAK9864217.1"/>
    </source>
</evidence>
<reference evidence="3 4" key="1">
    <citation type="journal article" date="2024" name="Nat. Commun.">
        <title>Phylogenomics reveals the evolutionary origins of lichenization in chlorophyte algae.</title>
        <authorList>
            <person name="Puginier C."/>
            <person name="Libourel C."/>
            <person name="Otte J."/>
            <person name="Skaloud P."/>
            <person name="Haon M."/>
            <person name="Grisel S."/>
            <person name="Petersen M."/>
            <person name="Berrin J.G."/>
            <person name="Delaux P.M."/>
            <person name="Dal Grande F."/>
            <person name="Keller J."/>
        </authorList>
    </citation>
    <scope>NUCLEOTIDE SEQUENCE [LARGE SCALE GENOMIC DNA]</scope>
    <source>
        <strain evidence="3 4">SAG 2523</strain>
    </source>
</reference>
<dbReference type="EMBL" id="JALJOV010000379">
    <property type="protein sequence ID" value="KAK9864217.1"/>
    <property type="molecule type" value="Genomic_DNA"/>
</dbReference>